<dbReference type="InterPro" id="IPR036085">
    <property type="entry name" value="PAZ_dom_sf"/>
</dbReference>
<dbReference type="PANTHER" id="PTHR22891">
    <property type="entry name" value="EUKARYOTIC TRANSLATION INITIATION FACTOR 2C"/>
    <property type="match status" value="1"/>
</dbReference>
<comment type="similarity">
    <text evidence="1">Belongs to the argonaute family. Ago subfamily.</text>
</comment>
<feature type="domain" description="Piwi" evidence="8">
    <location>
        <begin position="591"/>
        <end position="901"/>
    </location>
</feature>
<sequence length="936" mass="104422">MPFQGSVLDIRPVLLLQHLMEKVSLCEAGGVPSLPSSEAKLAQKTDLKQNVTLPDASVSPKVKIQQVETPKYSVMKRPGFGNCGEPMTMLSNHFKASISSPDVVFYQYTVLILSEDKLAIKNKELARRIFHEMYQTYSLELKQKEMAYDGDTSLYTVGPLSQNSYEFVVFLEETTARRRVESAVSGVSPSRTAKKSKHSFRSQTFTVQIIFAAKVPLSPVFASLEGLEAKGIHDVLRVLDVVLRQKASNKGALLVRQSYFQNNVTDLADIGGGVTACRGFHTSFRTTMDGLSLNADVSTTLIVTPGPVTDFLLMNQNVREPRNIDWERAKKILKNLRVKTTHNNMEFKITGISDKPCNQLVFPLKVKTGSNANEIETVETTVSDYYLKHHNIQLTYSAYLPCLNVGKKKPSYLPLEICTIVSLQRYTKALSITQRASLVERSRLKPSDRKMLIDTAVVNNQYEDDQMLSVSGIKIQKQMNKVDGRVLGAPKLKVGNNEDCIPQNGRWSMRNKAFLSPARIELWAVVNFSAPCDTSHISRELINCGIKKGVHIERPHTLIEEDQLSKRCSSIVRVDRMIEKIIGKLPRAPQFLLCVLPEKKNCELYGPWKKQCLCKLGIVTQCISPTKITDQYLNNVLLKINAKLGGISSLLAVEYSSSIPFIGGTPTMIIGMDVSHGSPRRPDAPSIAAIVGSLSWPLISKYKASVRAQSPKVEMIESLYKPLEDGTDDGMIRELLVDFYRSSNHCKPKQIIIFRDGVNESQFNQVLNIELDQIIKAYQHLGEVDLPRFTVLVAQKKHHTKLFQASGSGYDNVPPGTVVDKGIVHPKNYDFYLCAQSGVIGTSRPAHYHVLMDEIGFQPDDLQNFVHSLSYVYRRSTAACSVVAPICYAHHAAAQVGQFIDTLDTYPQPESASEEPAAFPELPRLHAKVDCSMFFC</sequence>
<accession>A0A7N0RIH9</accession>
<dbReference type="Pfam" id="PF02171">
    <property type="entry name" value="Piwi"/>
    <property type="match status" value="1"/>
</dbReference>
<keyword evidence="5" id="KW-0943">RNA-mediated gene silencing</keyword>
<dbReference type="FunFam" id="2.170.260.10:FF:000008">
    <property type="entry name" value="Protein argonaute 7"/>
    <property type="match status" value="1"/>
</dbReference>
<dbReference type="EnsemblPlants" id="Kaladp0011s0928.1.v1.1">
    <property type="protein sequence ID" value="Kaladp0011s0928.1.v1.1"/>
    <property type="gene ID" value="Kaladp0011s0928.v1.1"/>
</dbReference>
<feature type="domain" description="PAZ" evidence="7">
    <location>
        <begin position="307"/>
        <end position="422"/>
    </location>
</feature>
<evidence type="ECO:0000256" key="1">
    <source>
        <dbReference type="ARBA" id="ARBA00008201"/>
    </source>
</evidence>
<dbReference type="CDD" id="cd02846">
    <property type="entry name" value="PAZ_argonaute_like"/>
    <property type="match status" value="1"/>
</dbReference>
<dbReference type="InterPro" id="IPR032472">
    <property type="entry name" value="ArgoL2"/>
</dbReference>
<dbReference type="Proteomes" id="UP000594263">
    <property type="component" value="Unplaced"/>
</dbReference>
<evidence type="ECO:0000313" key="9">
    <source>
        <dbReference type="EnsemblPlants" id="Kaladp0011s0928.1.v1.1"/>
    </source>
</evidence>
<dbReference type="PROSITE" id="PS50821">
    <property type="entry name" value="PAZ"/>
    <property type="match status" value="1"/>
</dbReference>
<dbReference type="InterPro" id="IPR036397">
    <property type="entry name" value="RNaseH_sf"/>
</dbReference>
<dbReference type="PROSITE" id="PS50822">
    <property type="entry name" value="PIWI"/>
    <property type="match status" value="1"/>
</dbReference>
<dbReference type="GO" id="GO:0006417">
    <property type="term" value="P:regulation of translation"/>
    <property type="evidence" value="ECO:0007669"/>
    <property type="project" value="UniProtKB-KW"/>
</dbReference>
<dbReference type="OMA" id="WIKASKM"/>
<evidence type="ECO:0000259" key="7">
    <source>
        <dbReference type="PROSITE" id="PS50821"/>
    </source>
</evidence>
<keyword evidence="4" id="KW-0694">RNA-binding</keyword>
<dbReference type="Pfam" id="PF16487">
    <property type="entry name" value="ArgoMid"/>
    <property type="match status" value="1"/>
</dbReference>
<dbReference type="Pfam" id="PF02170">
    <property type="entry name" value="PAZ"/>
    <property type="match status" value="1"/>
</dbReference>
<evidence type="ECO:0000256" key="6">
    <source>
        <dbReference type="ARBA" id="ARBA00023274"/>
    </source>
</evidence>
<dbReference type="Gene3D" id="2.170.260.10">
    <property type="entry name" value="paz domain"/>
    <property type="match status" value="1"/>
</dbReference>
<dbReference type="InterPro" id="IPR032473">
    <property type="entry name" value="Argonaute_Mid_dom"/>
</dbReference>
<dbReference type="FunFam" id="3.30.420.10:FF:000091">
    <property type="entry name" value="Protein argonaute 3"/>
    <property type="match status" value="1"/>
</dbReference>
<name>A0A7N0RIH9_KALFE</name>
<evidence type="ECO:0000313" key="10">
    <source>
        <dbReference type="Proteomes" id="UP000594263"/>
    </source>
</evidence>
<dbReference type="InterPro" id="IPR014811">
    <property type="entry name" value="ArgoL1"/>
</dbReference>
<dbReference type="SMART" id="SM01163">
    <property type="entry name" value="DUF1785"/>
    <property type="match status" value="1"/>
</dbReference>
<evidence type="ECO:0000256" key="2">
    <source>
        <dbReference type="ARBA" id="ARBA00022491"/>
    </source>
</evidence>
<dbReference type="GO" id="GO:0003723">
    <property type="term" value="F:RNA binding"/>
    <property type="evidence" value="ECO:0007669"/>
    <property type="project" value="UniProtKB-KW"/>
</dbReference>
<evidence type="ECO:0000256" key="5">
    <source>
        <dbReference type="ARBA" id="ARBA00023158"/>
    </source>
</evidence>
<dbReference type="Gene3D" id="3.30.420.10">
    <property type="entry name" value="Ribonuclease H-like superfamily/Ribonuclease H"/>
    <property type="match status" value="1"/>
</dbReference>
<dbReference type="GO" id="GO:1990904">
    <property type="term" value="C:ribonucleoprotein complex"/>
    <property type="evidence" value="ECO:0007669"/>
    <property type="project" value="UniProtKB-KW"/>
</dbReference>
<dbReference type="CDD" id="cd04657">
    <property type="entry name" value="Piwi_ago-like"/>
    <property type="match status" value="1"/>
</dbReference>
<dbReference type="GO" id="GO:0031047">
    <property type="term" value="P:regulatory ncRNA-mediated gene silencing"/>
    <property type="evidence" value="ECO:0007669"/>
    <property type="project" value="UniProtKB-KW"/>
</dbReference>
<keyword evidence="2" id="KW-0678">Repressor</keyword>
<dbReference type="SMART" id="SM00949">
    <property type="entry name" value="PAZ"/>
    <property type="match status" value="1"/>
</dbReference>
<dbReference type="AlphaFoldDB" id="A0A7N0RIH9"/>
<dbReference type="InterPro" id="IPR003165">
    <property type="entry name" value="Piwi"/>
</dbReference>
<dbReference type="SUPFAM" id="SSF53098">
    <property type="entry name" value="Ribonuclease H-like"/>
    <property type="match status" value="1"/>
</dbReference>
<dbReference type="Pfam" id="PF16486">
    <property type="entry name" value="ArgoN"/>
    <property type="match status" value="1"/>
</dbReference>
<organism evidence="9 10">
    <name type="scientific">Kalanchoe fedtschenkoi</name>
    <name type="common">Lavender scallops</name>
    <name type="synonym">South American air plant</name>
    <dbReference type="NCBI Taxonomy" id="63787"/>
    <lineage>
        <taxon>Eukaryota</taxon>
        <taxon>Viridiplantae</taxon>
        <taxon>Streptophyta</taxon>
        <taxon>Embryophyta</taxon>
        <taxon>Tracheophyta</taxon>
        <taxon>Spermatophyta</taxon>
        <taxon>Magnoliopsida</taxon>
        <taxon>eudicotyledons</taxon>
        <taxon>Gunneridae</taxon>
        <taxon>Pentapetalae</taxon>
        <taxon>Saxifragales</taxon>
        <taxon>Crassulaceae</taxon>
        <taxon>Kalanchoe</taxon>
    </lineage>
</organism>
<dbReference type="InterPro" id="IPR003100">
    <property type="entry name" value="PAZ_dom"/>
</dbReference>
<keyword evidence="6" id="KW-0687">Ribonucleoprotein</keyword>
<keyword evidence="3" id="KW-0810">Translation regulation</keyword>
<dbReference type="Pfam" id="PF08699">
    <property type="entry name" value="ArgoL1"/>
    <property type="match status" value="1"/>
</dbReference>
<dbReference type="Pfam" id="PF16488">
    <property type="entry name" value="ArgoL2"/>
    <property type="match status" value="1"/>
</dbReference>
<keyword evidence="10" id="KW-1185">Reference proteome</keyword>
<dbReference type="InterPro" id="IPR012337">
    <property type="entry name" value="RNaseH-like_sf"/>
</dbReference>
<dbReference type="Gene3D" id="3.40.50.2300">
    <property type="match status" value="1"/>
</dbReference>
<dbReference type="InterPro" id="IPR045246">
    <property type="entry name" value="Piwi_ago-like"/>
</dbReference>
<evidence type="ECO:0000256" key="4">
    <source>
        <dbReference type="ARBA" id="ARBA00022884"/>
    </source>
</evidence>
<dbReference type="SUPFAM" id="SSF101690">
    <property type="entry name" value="PAZ domain"/>
    <property type="match status" value="1"/>
</dbReference>
<evidence type="ECO:0000259" key="8">
    <source>
        <dbReference type="PROSITE" id="PS50822"/>
    </source>
</evidence>
<dbReference type="InterPro" id="IPR032474">
    <property type="entry name" value="Argonaute_N"/>
</dbReference>
<dbReference type="SMART" id="SM00950">
    <property type="entry name" value="Piwi"/>
    <property type="match status" value="1"/>
</dbReference>
<dbReference type="Gramene" id="Kaladp0011s0928.1.v1.1">
    <property type="protein sequence ID" value="Kaladp0011s0928.1.v1.1"/>
    <property type="gene ID" value="Kaladp0011s0928.v1.1"/>
</dbReference>
<evidence type="ECO:0008006" key="11">
    <source>
        <dbReference type="Google" id="ProtNLM"/>
    </source>
</evidence>
<dbReference type="GO" id="GO:0051607">
    <property type="term" value="P:defense response to virus"/>
    <property type="evidence" value="ECO:0007669"/>
    <property type="project" value="UniProtKB-ARBA"/>
</dbReference>
<proteinExistence type="inferred from homology"/>
<reference evidence="9" key="1">
    <citation type="submission" date="2021-01" db="UniProtKB">
        <authorList>
            <consortium name="EnsemblPlants"/>
        </authorList>
    </citation>
    <scope>IDENTIFICATION</scope>
</reference>
<protein>
    <recommendedName>
        <fullName evidence="11">Argonaute 4</fullName>
    </recommendedName>
</protein>
<evidence type="ECO:0000256" key="3">
    <source>
        <dbReference type="ARBA" id="ARBA00022845"/>
    </source>
</evidence>